<accession>A0A7M7PK59</accession>
<proteinExistence type="predicted"/>
<evidence type="ECO:0000256" key="2">
    <source>
        <dbReference type="ARBA" id="ARBA00022475"/>
    </source>
</evidence>
<dbReference type="GO" id="GO:0005886">
    <property type="term" value="C:plasma membrane"/>
    <property type="evidence" value="ECO:0007669"/>
    <property type="project" value="UniProtKB-SubCell"/>
</dbReference>
<dbReference type="Gene3D" id="1.20.1070.10">
    <property type="entry name" value="Rhodopsin 7-helix transmembrane proteins"/>
    <property type="match status" value="1"/>
</dbReference>
<dbReference type="OrthoDB" id="5987909at2759"/>
<evidence type="ECO:0000256" key="3">
    <source>
        <dbReference type="ARBA" id="ARBA00022692"/>
    </source>
</evidence>
<reference evidence="11" key="2">
    <citation type="submission" date="2021-01" db="UniProtKB">
        <authorList>
            <consortium name="EnsemblMetazoa"/>
        </authorList>
    </citation>
    <scope>IDENTIFICATION</scope>
</reference>
<evidence type="ECO:0000313" key="12">
    <source>
        <dbReference type="Proteomes" id="UP000007110"/>
    </source>
</evidence>
<dbReference type="AlphaFoldDB" id="A0A7M7PK59"/>
<sequence length="103" mass="12105">MYAKRVKKLRADKQVALTGSFLILSSLLCWLPYAITRSCFFPVHTKHWIDITAMWISFVNAFLDPVIYAFMNRRVKAKISDDFMAIRRYFRFCRSGGSKEVDK</sequence>
<evidence type="ECO:0000256" key="1">
    <source>
        <dbReference type="ARBA" id="ARBA00004651"/>
    </source>
</evidence>
<dbReference type="GO" id="GO:0004930">
    <property type="term" value="F:G protein-coupled receptor activity"/>
    <property type="evidence" value="ECO:0007669"/>
    <property type="project" value="UniProtKB-KW"/>
</dbReference>
<keyword evidence="7" id="KW-0675">Receptor</keyword>
<reference evidence="12" key="1">
    <citation type="submission" date="2015-02" db="EMBL/GenBank/DDBJ databases">
        <title>Genome sequencing for Strongylocentrotus purpuratus.</title>
        <authorList>
            <person name="Murali S."/>
            <person name="Liu Y."/>
            <person name="Vee V."/>
            <person name="English A."/>
            <person name="Wang M."/>
            <person name="Skinner E."/>
            <person name="Han Y."/>
            <person name="Muzny D.M."/>
            <person name="Worley K.C."/>
            <person name="Gibbs R.A."/>
        </authorList>
    </citation>
    <scope>NUCLEOTIDE SEQUENCE</scope>
</reference>
<feature type="transmembrane region" description="Helical" evidence="9">
    <location>
        <begin position="15"/>
        <end position="35"/>
    </location>
</feature>
<dbReference type="InterPro" id="IPR017452">
    <property type="entry name" value="GPCR_Rhodpsn_7TM"/>
</dbReference>
<evidence type="ECO:0000256" key="6">
    <source>
        <dbReference type="ARBA" id="ARBA00023136"/>
    </source>
</evidence>
<dbReference type="RefSeq" id="XP_030850602.1">
    <property type="nucleotide sequence ID" value="XM_030994742.1"/>
</dbReference>
<dbReference type="InParanoid" id="A0A7M7PK59"/>
<evidence type="ECO:0000256" key="7">
    <source>
        <dbReference type="ARBA" id="ARBA00023170"/>
    </source>
</evidence>
<keyword evidence="5" id="KW-0297">G-protein coupled receptor</keyword>
<dbReference type="PRINTS" id="PR00237">
    <property type="entry name" value="GPCRRHODOPSN"/>
</dbReference>
<feature type="transmembrane region" description="Helical" evidence="9">
    <location>
        <begin position="47"/>
        <end position="70"/>
    </location>
</feature>
<dbReference type="InterPro" id="IPR000276">
    <property type="entry name" value="GPCR_Rhodpsn"/>
</dbReference>
<keyword evidence="8" id="KW-0807">Transducer</keyword>
<dbReference type="KEGG" id="spu:115918923"/>
<comment type="subcellular location">
    <subcellularLocation>
        <location evidence="1">Cell membrane</location>
        <topology evidence="1">Multi-pass membrane protein</topology>
    </subcellularLocation>
</comment>
<keyword evidence="3 9" id="KW-0812">Transmembrane</keyword>
<keyword evidence="2" id="KW-1003">Cell membrane</keyword>
<keyword evidence="12" id="KW-1185">Reference proteome</keyword>
<dbReference type="EnsemblMetazoa" id="XM_030994742">
    <property type="protein sequence ID" value="XP_030850602"/>
    <property type="gene ID" value="LOC115918923"/>
</dbReference>
<evidence type="ECO:0000256" key="5">
    <source>
        <dbReference type="ARBA" id="ARBA00023040"/>
    </source>
</evidence>
<evidence type="ECO:0000259" key="10">
    <source>
        <dbReference type="PROSITE" id="PS50262"/>
    </source>
</evidence>
<feature type="domain" description="G-protein coupled receptors family 1 profile" evidence="10">
    <location>
        <begin position="1"/>
        <end position="68"/>
    </location>
</feature>
<dbReference type="PANTHER" id="PTHR22752">
    <property type="entry name" value="G PROTEIN-COUPLED RECEPTOR"/>
    <property type="match status" value="1"/>
</dbReference>
<evidence type="ECO:0000256" key="4">
    <source>
        <dbReference type="ARBA" id="ARBA00022989"/>
    </source>
</evidence>
<evidence type="ECO:0000313" key="11">
    <source>
        <dbReference type="EnsemblMetazoa" id="XP_030850602"/>
    </source>
</evidence>
<evidence type="ECO:0000256" key="8">
    <source>
        <dbReference type="ARBA" id="ARBA00023224"/>
    </source>
</evidence>
<keyword evidence="4 9" id="KW-1133">Transmembrane helix</keyword>
<dbReference type="SUPFAM" id="SSF81321">
    <property type="entry name" value="Family A G protein-coupled receptor-like"/>
    <property type="match status" value="1"/>
</dbReference>
<dbReference type="GeneID" id="115918923"/>
<name>A0A7M7PK59_STRPU</name>
<evidence type="ECO:0000256" key="9">
    <source>
        <dbReference type="SAM" id="Phobius"/>
    </source>
</evidence>
<protein>
    <recommendedName>
        <fullName evidence="10">G-protein coupled receptors family 1 profile domain-containing protein</fullName>
    </recommendedName>
</protein>
<dbReference type="PROSITE" id="PS50262">
    <property type="entry name" value="G_PROTEIN_RECEP_F1_2"/>
    <property type="match status" value="1"/>
</dbReference>
<organism evidence="11 12">
    <name type="scientific">Strongylocentrotus purpuratus</name>
    <name type="common">Purple sea urchin</name>
    <dbReference type="NCBI Taxonomy" id="7668"/>
    <lineage>
        <taxon>Eukaryota</taxon>
        <taxon>Metazoa</taxon>
        <taxon>Echinodermata</taxon>
        <taxon>Eleutherozoa</taxon>
        <taxon>Echinozoa</taxon>
        <taxon>Echinoidea</taxon>
        <taxon>Euechinoidea</taxon>
        <taxon>Echinacea</taxon>
        <taxon>Camarodonta</taxon>
        <taxon>Echinidea</taxon>
        <taxon>Strongylocentrotidae</taxon>
        <taxon>Strongylocentrotus</taxon>
    </lineage>
</organism>
<keyword evidence="6 9" id="KW-0472">Membrane</keyword>
<dbReference type="Proteomes" id="UP000007110">
    <property type="component" value="Unassembled WGS sequence"/>
</dbReference>